<organism evidence="5 6">
    <name type="scientific">Paenibacillus yanchengensis</name>
    <dbReference type="NCBI Taxonomy" id="2035833"/>
    <lineage>
        <taxon>Bacteria</taxon>
        <taxon>Bacillati</taxon>
        <taxon>Bacillota</taxon>
        <taxon>Bacilli</taxon>
        <taxon>Bacillales</taxon>
        <taxon>Paenibacillaceae</taxon>
        <taxon>Paenibacillus</taxon>
    </lineage>
</organism>
<dbReference type="PROSITE" id="PS00211">
    <property type="entry name" value="ABC_TRANSPORTER_1"/>
    <property type="match status" value="2"/>
</dbReference>
<evidence type="ECO:0000256" key="2">
    <source>
        <dbReference type="ARBA" id="ARBA00022741"/>
    </source>
</evidence>
<dbReference type="InterPro" id="IPR003439">
    <property type="entry name" value="ABC_transporter-like_ATP-bd"/>
</dbReference>
<feature type="domain" description="ABC transporter" evidence="4">
    <location>
        <begin position="4"/>
        <end position="229"/>
    </location>
</feature>
<dbReference type="InterPro" id="IPR003593">
    <property type="entry name" value="AAA+_ATPase"/>
</dbReference>
<evidence type="ECO:0000313" key="6">
    <source>
        <dbReference type="Proteomes" id="UP001597362"/>
    </source>
</evidence>
<protein>
    <submittedName>
        <fullName evidence="5">ABC transporter ATP-binding protein</fullName>
    </submittedName>
</protein>
<dbReference type="InterPro" id="IPR017871">
    <property type="entry name" value="ABC_transporter-like_CS"/>
</dbReference>
<dbReference type="PANTHER" id="PTHR43776">
    <property type="entry name" value="TRANSPORT ATP-BINDING PROTEIN"/>
    <property type="match status" value="1"/>
</dbReference>
<dbReference type="GO" id="GO:0005524">
    <property type="term" value="F:ATP binding"/>
    <property type="evidence" value="ECO:0007669"/>
    <property type="project" value="UniProtKB-KW"/>
</dbReference>
<keyword evidence="2" id="KW-0547">Nucleotide-binding</keyword>
<keyword evidence="6" id="KW-1185">Reference proteome</keyword>
<evidence type="ECO:0000256" key="3">
    <source>
        <dbReference type="ARBA" id="ARBA00022840"/>
    </source>
</evidence>
<dbReference type="EMBL" id="JBHUHO010000010">
    <property type="protein sequence ID" value="MFD2114881.1"/>
    <property type="molecule type" value="Genomic_DNA"/>
</dbReference>
<evidence type="ECO:0000313" key="5">
    <source>
        <dbReference type="EMBL" id="MFD2114881.1"/>
    </source>
</evidence>
<keyword evidence="3 5" id="KW-0067">ATP-binding</keyword>
<reference evidence="6" key="1">
    <citation type="journal article" date="2019" name="Int. J. Syst. Evol. Microbiol.">
        <title>The Global Catalogue of Microorganisms (GCM) 10K type strain sequencing project: providing services to taxonomists for standard genome sequencing and annotation.</title>
        <authorList>
            <consortium name="The Broad Institute Genomics Platform"/>
            <consortium name="The Broad Institute Genome Sequencing Center for Infectious Disease"/>
            <person name="Wu L."/>
            <person name="Ma J."/>
        </authorList>
    </citation>
    <scope>NUCLEOTIDE SEQUENCE [LARGE SCALE GENOMIC DNA]</scope>
    <source>
        <strain evidence="6">GH52</strain>
    </source>
</reference>
<name>A0ABW4YGY0_9BACL</name>
<comment type="caution">
    <text evidence="5">The sequence shown here is derived from an EMBL/GenBank/DDBJ whole genome shotgun (WGS) entry which is preliminary data.</text>
</comment>
<sequence length="476" mass="52904">MLNVHQLTIAFQRYRSMFKQEIVPVVKGLDLQVNAGEIVALIGASGAGKSLLAHAIIGLLPHNAICSGEIRYEGKLLHEAEWQRLRGQAIRFVPQSTSYLNPLMTVEQQLSKVQLQEVDVASAKLYPFQLSGGMMRKVFMATVTTPPPKLIIADELTPGLDAIAVQTVLDRLVQLAQQGTAVLMITHHLEAVAAIADRVVVLHEGMMVETVSGSAFAGLGEQLKHPYTKQLWASLPQNELLQQQRWHQAKEQVQDKVQIQANKECSEHSIIANKLVQVEHLSYQYEKKQSVLKDVQLTIYQGEIIGLSGVSGSGKSTLARLLAGHIKVQTGNITLHSDMEKGRKSHPVQLILQHPEKAFNPQLRLCDSLAESWEPDAATLTKLGIEPEWLERWPHELSGGQLQRINIARALHPQTKLLIADEMTAMLDVITQAQLWRQVLTIAEERQMTIVVISHDEALLQLVCTRVVTIAQLQRG</sequence>
<dbReference type="Pfam" id="PF00005">
    <property type="entry name" value="ABC_tran"/>
    <property type="match status" value="2"/>
</dbReference>
<dbReference type="SUPFAM" id="SSF52540">
    <property type="entry name" value="P-loop containing nucleoside triphosphate hydrolases"/>
    <property type="match status" value="2"/>
</dbReference>
<dbReference type="PANTHER" id="PTHR43776:SF5">
    <property type="entry name" value="ATPASE COMPONENT OF ABC-TYPE TRANSPORT SYSTEM"/>
    <property type="match status" value="1"/>
</dbReference>
<accession>A0ABW4YGY0</accession>
<feature type="domain" description="ABC transporter" evidence="4">
    <location>
        <begin position="276"/>
        <end position="471"/>
    </location>
</feature>
<dbReference type="InterPro" id="IPR050319">
    <property type="entry name" value="ABC_transp_ATP-bind"/>
</dbReference>
<proteinExistence type="predicted"/>
<dbReference type="RefSeq" id="WP_377769906.1">
    <property type="nucleotide sequence ID" value="NZ_JBHUHO010000010.1"/>
</dbReference>
<gene>
    <name evidence="5" type="ORF">ACFSJH_03885</name>
</gene>
<dbReference type="Proteomes" id="UP001597362">
    <property type="component" value="Unassembled WGS sequence"/>
</dbReference>
<dbReference type="SMART" id="SM00382">
    <property type="entry name" value="AAA"/>
    <property type="match status" value="2"/>
</dbReference>
<dbReference type="PROSITE" id="PS50893">
    <property type="entry name" value="ABC_TRANSPORTER_2"/>
    <property type="match status" value="2"/>
</dbReference>
<dbReference type="Gene3D" id="3.40.50.300">
    <property type="entry name" value="P-loop containing nucleotide triphosphate hydrolases"/>
    <property type="match status" value="2"/>
</dbReference>
<dbReference type="InterPro" id="IPR027417">
    <property type="entry name" value="P-loop_NTPase"/>
</dbReference>
<keyword evidence="1" id="KW-0813">Transport</keyword>
<evidence type="ECO:0000259" key="4">
    <source>
        <dbReference type="PROSITE" id="PS50893"/>
    </source>
</evidence>
<evidence type="ECO:0000256" key="1">
    <source>
        <dbReference type="ARBA" id="ARBA00022448"/>
    </source>
</evidence>